<keyword evidence="1" id="KW-0472">Membrane</keyword>
<keyword evidence="1" id="KW-1133">Transmembrane helix</keyword>
<keyword evidence="3" id="KW-1185">Reference proteome</keyword>
<sequence length="150" mass="15681">MSSRLQRLGMKVPGPVIALFGGASASIMLALSAILTWTAGQDDVAALPELSRALGFIAFGTGGFAHVLGLGLLVAGIAVPSLIRHLLPTPLAWAGLVIAALCELTVLAMVIEPLQPLVPIGRFAALIWIVAAGFLMPRTRHQRNTTKETP</sequence>
<keyword evidence="1" id="KW-0812">Transmembrane</keyword>
<accession>A0A7M4BQA1</accession>
<proteinExistence type="predicted"/>
<feature type="transmembrane region" description="Helical" evidence="1">
    <location>
        <begin position="117"/>
        <end position="137"/>
    </location>
</feature>
<name>A0A7M4BQA1_9MICC</name>
<gene>
    <name evidence="2" type="ORF">GMA10_12940</name>
</gene>
<comment type="caution">
    <text evidence="2">The sequence shown here is derived from an EMBL/GenBank/DDBJ whole genome shotgun (WGS) entry which is preliminary data.</text>
</comment>
<evidence type="ECO:0000313" key="2">
    <source>
        <dbReference type="EMBL" id="MUN56103.1"/>
    </source>
</evidence>
<feature type="transmembrane region" description="Helical" evidence="1">
    <location>
        <begin position="55"/>
        <end position="79"/>
    </location>
</feature>
<protein>
    <submittedName>
        <fullName evidence="2">Uncharacterized protein</fullName>
    </submittedName>
</protein>
<dbReference type="Proteomes" id="UP000462152">
    <property type="component" value="Unassembled WGS sequence"/>
</dbReference>
<evidence type="ECO:0000313" key="3">
    <source>
        <dbReference type="Proteomes" id="UP000462152"/>
    </source>
</evidence>
<dbReference type="EMBL" id="WOGT01000016">
    <property type="protein sequence ID" value="MUN56103.1"/>
    <property type="molecule type" value="Genomic_DNA"/>
</dbReference>
<reference evidence="2 3" key="1">
    <citation type="submission" date="2019-12" db="EMBL/GenBank/DDBJ databases">
        <authorList>
            <person name="Li J."/>
            <person name="Shi Y."/>
            <person name="Xu G."/>
            <person name="Xiao D."/>
            <person name="Ran X."/>
        </authorList>
    </citation>
    <scope>NUCLEOTIDE SEQUENCE [LARGE SCALE GENOMIC DNA]</scope>
    <source>
        <strain evidence="2 3">JCM 15915</strain>
    </source>
</reference>
<dbReference type="OrthoDB" id="668928at2"/>
<feature type="transmembrane region" description="Helical" evidence="1">
    <location>
        <begin position="91"/>
        <end position="111"/>
    </location>
</feature>
<dbReference type="AlphaFoldDB" id="A0A7M4BQA1"/>
<feature type="transmembrane region" description="Helical" evidence="1">
    <location>
        <begin position="12"/>
        <end position="35"/>
    </location>
</feature>
<organism evidence="2 3">
    <name type="scientific">Rothia koreensis</name>
    <dbReference type="NCBI Taxonomy" id="592378"/>
    <lineage>
        <taxon>Bacteria</taxon>
        <taxon>Bacillati</taxon>
        <taxon>Actinomycetota</taxon>
        <taxon>Actinomycetes</taxon>
        <taxon>Micrococcales</taxon>
        <taxon>Micrococcaceae</taxon>
        <taxon>Rothia</taxon>
    </lineage>
</organism>
<evidence type="ECO:0000256" key="1">
    <source>
        <dbReference type="SAM" id="Phobius"/>
    </source>
</evidence>